<evidence type="ECO:0008006" key="4">
    <source>
        <dbReference type="Google" id="ProtNLM"/>
    </source>
</evidence>
<evidence type="ECO:0000313" key="2">
    <source>
        <dbReference type="EMBL" id="KKU90154.1"/>
    </source>
</evidence>
<sequence length="171" mass="19294">MEQLAQYLKFAPNLNSSQLFALLAVVGVLLFVLTLGRTRSLVSLLAIYVAFMIQTVFPFFGAILKRADFARDLATLRVIVFLALYAIVFGLLNRSVLRARFNMSEASFSSVFIVGLIQLGLIVSIILNLAPSFYNINQKIPAAVLPYFNNQSVLFYWSLLPLVIFFFQKRK</sequence>
<evidence type="ECO:0000313" key="3">
    <source>
        <dbReference type="Proteomes" id="UP000034403"/>
    </source>
</evidence>
<accession>A0A0G1U7V2</accession>
<protein>
    <recommendedName>
        <fullName evidence="4">Colicin V production protein</fullName>
    </recommendedName>
</protein>
<dbReference type="Proteomes" id="UP000034403">
    <property type="component" value="Unassembled WGS sequence"/>
</dbReference>
<feature type="transmembrane region" description="Helical" evidence="1">
    <location>
        <begin position="76"/>
        <end position="96"/>
    </location>
</feature>
<dbReference type="EMBL" id="LCPC01000001">
    <property type="protein sequence ID" value="KKU90154.1"/>
    <property type="molecule type" value="Genomic_DNA"/>
</dbReference>
<keyword evidence="1" id="KW-0472">Membrane</keyword>
<dbReference type="AlphaFoldDB" id="A0A0G1U7V2"/>
<keyword evidence="1" id="KW-0812">Transmembrane</keyword>
<keyword evidence="1" id="KW-1133">Transmembrane helix</keyword>
<feature type="transmembrane region" description="Helical" evidence="1">
    <location>
        <begin position="17"/>
        <end position="35"/>
    </location>
</feature>
<feature type="transmembrane region" description="Helical" evidence="1">
    <location>
        <begin position="108"/>
        <end position="127"/>
    </location>
</feature>
<comment type="caution">
    <text evidence="2">The sequence shown here is derived from an EMBL/GenBank/DDBJ whole genome shotgun (WGS) entry which is preliminary data.</text>
</comment>
<evidence type="ECO:0000256" key="1">
    <source>
        <dbReference type="SAM" id="Phobius"/>
    </source>
</evidence>
<gene>
    <name evidence="2" type="ORF">UY20_C0001G0005</name>
</gene>
<feature type="transmembrane region" description="Helical" evidence="1">
    <location>
        <begin position="42"/>
        <end position="64"/>
    </location>
</feature>
<name>A0A0G1U7V2_9BACT</name>
<reference evidence="2 3" key="1">
    <citation type="journal article" date="2015" name="Nature">
        <title>rRNA introns, odd ribosomes, and small enigmatic genomes across a large radiation of phyla.</title>
        <authorList>
            <person name="Brown C.T."/>
            <person name="Hug L.A."/>
            <person name="Thomas B.C."/>
            <person name="Sharon I."/>
            <person name="Castelle C.J."/>
            <person name="Singh A."/>
            <person name="Wilkins M.J."/>
            <person name="Williams K.H."/>
            <person name="Banfield J.F."/>
        </authorList>
    </citation>
    <scope>NUCLEOTIDE SEQUENCE [LARGE SCALE GENOMIC DNA]</scope>
</reference>
<feature type="transmembrane region" description="Helical" evidence="1">
    <location>
        <begin position="147"/>
        <end position="167"/>
    </location>
</feature>
<proteinExistence type="predicted"/>
<organism evidence="2 3">
    <name type="scientific">Candidatus Yanofskybacteria bacterium GW2011_GWA1_48_10</name>
    <dbReference type="NCBI Taxonomy" id="1619022"/>
    <lineage>
        <taxon>Bacteria</taxon>
        <taxon>Candidatus Yanofskyibacteriota</taxon>
    </lineage>
</organism>